<keyword evidence="1" id="KW-0812">Transmembrane</keyword>
<evidence type="ECO:0000313" key="3">
    <source>
        <dbReference type="EMBL" id="MDI6453115.1"/>
    </source>
</evidence>
<evidence type="ECO:0000313" key="4">
    <source>
        <dbReference type="Proteomes" id="UP001431532"/>
    </source>
</evidence>
<evidence type="ECO:0000256" key="1">
    <source>
        <dbReference type="SAM" id="Phobius"/>
    </source>
</evidence>
<keyword evidence="1" id="KW-1133">Transmembrane helix</keyword>
<protein>
    <submittedName>
        <fullName evidence="3">Uncharacterized protein</fullName>
    </submittedName>
</protein>
<feature type="chain" id="PRO_5043969776" evidence="2">
    <location>
        <begin position="26"/>
        <end position="274"/>
    </location>
</feature>
<name>A0AAW6U849_9MOLU</name>
<dbReference type="RefSeq" id="WP_282839544.1">
    <property type="nucleotide sequence ID" value="NZ_JASCXW010000017.1"/>
</dbReference>
<accession>A0AAW6U849</accession>
<dbReference type="EMBL" id="JASCXW010000017">
    <property type="protein sequence ID" value="MDI6453115.1"/>
    <property type="molecule type" value="Genomic_DNA"/>
</dbReference>
<feature type="transmembrane region" description="Helical" evidence="1">
    <location>
        <begin position="248"/>
        <end position="270"/>
    </location>
</feature>
<sequence length="274" mass="29612">MRKVFSILVLAVLALVLSACWPAEVGVETHFNADGSGTRVIIIDVMDDLLSTTPITNPDDPDGTEGKGAVLNDKHVDGGVIAIQAWLEANAPSFMTVHDPEVAGYHRYFKMSFDFSSFDDFLDKYEQLVNLSPNLSWSDFDADEKPTLEVTGGLTRTLTFKESRAIVEASLDWAIDGIWNDIYDEADLAGFVTKADISALANYTVTIGDGEYEELRHYDPNAVDGDGTGKVIFVENDSFTVVGQATNVGLLVGIIVGAVAVIAGGVFLVLKLKK</sequence>
<gene>
    <name evidence="3" type="ORF">QJ521_06035</name>
</gene>
<dbReference type="PROSITE" id="PS51257">
    <property type="entry name" value="PROKAR_LIPOPROTEIN"/>
    <property type="match status" value="1"/>
</dbReference>
<organism evidence="3 4">
    <name type="scientific">Peloplasma aerotolerans</name>
    <dbReference type="NCBI Taxonomy" id="3044389"/>
    <lineage>
        <taxon>Bacteria</taxon>
        <taxon>Bacillati</taxon>
        <taxon>Mycoplasmatota</taxon>
        <taxon>Mollicutes</taxon>
        <taxon>Acholeplasmatales</taxon>
        <taxon>Acholeplasmataceae</taxon>
        <taxon>Peloplasma</taxon>
    </lineage>
</organism>
<reference evidence="3" key="1">
    <citation type="submission" date="2023-05" db="EMBL/GenBank/DDBJ databases">
        <title>Mariniplasma microaerophilum sp. nov., a novel anaerobic mollicute isolated from terrestrial mud volcano, Taman Peninsula, Russia.</title>
        <authorList>
            <person name="Khomyakova M.A."/>
            <person name="Merkel A.Y."/>
            <person name="Slobodkin A.I."/>
        </authorList>
    </citation>
    <scope>NUCLEOTIDE SEQUENCE</scope>
    <source>
        <strain evidence="3">M4Ah</strain>
    </source>
</reference>
<proteinExistence type="predicted"/>
<keyword evidence="4" id="KW-1185">Reference proteome</keyword>
<feature type="signal peptide" evidence="2">
    <location>
        <begin position="1"/>
        <end position="25"/>
    </location>
</feature>
<dbReference type="Proteomes" id="UP001431532">
    <property type="component" value="Unassembled WGS sequence"/>
</dbReference>
<dbReference type="AlphaFoldDB" id="A0AAW6U849"/>
<keyword evidence="2" id="KW-0732">Signal</keyword>
<keyword evidence="1" id="KW-0472">Membrane</keyword>
<comment type="caution">
    <text evidence="3">The sequence shown here is derived from an EMBL/GenBank/DDBJ whole genome shotgun (WGS) entry which is preliminary data.</text>
</comment>
<evidence type="ECO:0000256" key="2">
    <source>
        <dbReference type="SAM" id="SignalP"/>
    </source>
</evidence>